<dbReference type="AlphaFoldDB" id="A0A8J2STL7"/>
<feature type="non-terminal residue" evidence="2">
    <location>
        <position position="1"/>
    </location>
</feature>
<feature type="compositionally biased region" description="Basic and acidic residues" evidence="1">
    <location>
        <begin position="55"/>
        <end position="65"/>
    </location>
</feature>
<feature type="region of interest" description="Disordered" evidence="1">
    <location>
        <begin position="1"/>
        <end position="103"/>
    </location>
</feature>
<name>A0A8J2STL7_9STRA</name>
<dbReference type="Proteomes" id="UP000789595">
    <property type="component" value="Unassembled WGS sequence"/>
</dbReference>
<organism evidence="2 3">
    <name type="scientific">Pelagomonas calceolata</name>
    <dbReference type="NCBI Taxonomy" id="35677"/>
    <lineage>
        <taxon>Eukaryota</taxon>
        <taxon>Sar</taxon>
        <taxon>Stramenopiles</taxon>
        <taxon>Ochrophyta</taxon>
        <taxon>Pelagophyceae</taxon>
        <taxon>Pelagomonadales</taxon>
        <taxon>Pelagomonadaceae</taxon>
        <taxon>Pelagomonas</taxon>
    </lineage>
</organism>
<comment type="caution">
    <text evidence="2">The sequence shown here is derived from an EMBL/GenBank/DDBJ whole genome shotgun (WGS) entry which is preliminary data.</text>
</comment>
<sequence length="103" mass="11428">ILNSLGRGRTTRPDGGNIRWRREGGRRGESASGAVGRDHDELRGRSTPGSLLARRSTDLSHHTRQDPSAQPIHKANKIPQSALPIRRRTGQPRTGRRHCTPEL</sequence>
<feature type="compositionally biased region" description="Basic and acidic residues" evidence="1">
    <location>
        <begin position="20"/>
        <end position="29"/>
    </location>
</feature>
<dbReference type="EMBL" id="CAKKNE010000004">
    <property type="protein sequence ID" value="CAH0374491.1"/>
    <property type="molecule type" value="Genomic_DNA"/>
</dbReference>
<proteinExistence type="predicted"/>
<feature type="compositionally biased region" description="Basic residues" evidence="1">
    <location>
        <begin position="85"/>
        <end position="103"/>
    </location>
</feature>
<evidence type="ECO:0000256" key="1">
    <source>
        <dbReference type="SAM" id="MobiDB-lite"/>
    </source>
</evidence>
<evidence type="ECO:0000313" key="3">
    <source>
        <dbReference type="Proteomes" id="UP000789595"/>
    </source>
</evidence>
<keyword evidence="3" id="KW-1185">Reference proteome</keyword>
<accession>A0A8J2STL7</accession>
<protein>
    <submittedName>
        <fullName evidence="2">Uncharacterized protein</fullName>
    </submittedName>
</protein>
<reference evidence="2" key="1">
    <citation type="submission" date="2021-11" db="EMBL/GenBank/DDBJ databases">
        <authorList>
            <consortium name="Genoscope - CEA"/>
            <person name="William W."/>
        </authorList>
    </citation>
    <scope>NUCLEOTIDE SEQUENCE</scope>
</reference>
<evidence type="ECO:0000313" key="2">
    <source>
        <dbReference type="EMBL" id="CAH0374491.1"/>
    </source>
</evidence>
<gene>
    <name evidence="2" type="ORF">PECAL_4P17760</name>
</gene>